<feature type="active site" description="Acyl-thioester intermediate" evidence="15 16">
    <location>
        <position position="147"/>
    </location>
</feature>
<comment type="function">
    <text evidence="15">Catalyzes the NADPH-dependent formation of L-aspartate-semialdehyde (L-ASA) by the reductive dephosphorylation of L-aspartyl-4-phosphate.</text>
</comment>
<keyword evidence="9 15" id="KW-0521">NADP</keyword>
<protein>
    <recommendedName>
        <fullName evidence="6 15">Aspartate-semialdehyde dehydrogenase</fullName>
        <shortName evidence="15">ASA dehydrogenase</shortName>
        <shortName evidence="15">ASADH</shortName>
        <ecNumber evidence="6 15">1.2.1.11</ecNumber>
    </recommendedName>
    <alternativeName>
        <fullName evidence="15">Aspartate-beta-semialdehyde dehydrogenase</fullName>
    </alternativeName>
</protein>
<organism evidence="18 19">
    <name type="scientific">Halothermothrix orenii (strain H 168 / OCM 544 / DSM 9562)</name>
    <dbReference type="NCBI Taxonomy" id="373903"/>
    <lineage>
        <taxon>Bacteria</taxon>
        <taxon>Bacillati</taxon>
        <taxon>Bacillota</taxon>
        <taxon>Clostridia</taxon>
        <taxon>Halanaerobiales</taxon>
        <taxon>Halothermotrichaceae</taxon>
        <taxon>Halothermothrix</taxon>
    </lineage>
</organism>
<name>B8CWF4_HALOH</name>
<dbReference type="GO" id="GO:0009097">
    <property type="term" value="P:isoleucine biosynthetic process"/>
    <property type="evidence" value="ECO:0007669"/>
    <property type="project" value="UniProtKB-UniRule"/>
</dbReference>
<dbReference type="SMART" id="SM00859">
    <property type="entry name" value="Semialdhyde_dh"/>
    <property type="match status" value="1"/>
</dbReference>
<dbReference type="EMBL" id="CP001098">
    <property type="protein sequence ID" value="ACL69623.1"/>
    <property type="molecule type" value="Genomic_DNA"/>
</dbReference>
<dbReference type="PIRSF" id="PIRSF000148">
    <property type="entry name" value="ASA_dh"/>
    <property type="match status" value="1"/>
</dbReference>
<feature type="binding site" evidence="15">
    <location>
        <position position="118"/>
    </location>
    <ligand>
        <name>phosphate</name>
        <dbReference type="ChEBI" id="CHEBI:43474"/>
    </ligand>
</feature>
<dbReference type="InterPro" id="IPR000534">
    <property type="entry name" value="Semialdehyde_DH_NAD-bd"/>
</dbReference>
<evidence type="ECO:0000256" key="7">
    <source>
        <dbReference type="ARBA" id="ARBA00022605"/>
    </source>
</evidence>
<dbReference type="GO" id="GO:0050661">
    <property type="term" value="F:NADP binding"/>
    <property type="evidence" value="ECO:0007669"/>
    <property type="project" value="UniProtKB-UniRule"/>
</dbReference>
<evidence type="ECO:0000256" key="2">
    <source>
        <dbReference type="ARBA" id="ARBA00005076"/>
    </source>
</evidence>
<evidence type="ECO:0000256" key="8">
    <source>
        <dbReference type="ARBA" id="ARBA00022697"/>
    </source>
</evidence>
<dbReference type="STRING" id="373903.Hore_08670"/>
<dbReference type="NCBIfam" id="TIGR01296">
    <property type="entry name" value="asd_B"/>
    <property type="match status" value="1"/>
</dbReference>
<dbReference type="CDD" id="cd18131">
    <property type="entry name" value="ASADH_C_bac_euk_like"/>
    <property type="match status" value="1"/>
</dbReference>
<dbReference type="KEGG" id="hor:Hore_08670"/>
<dbReference type="SUPFAM" id="SSF51735">
    <property type="entry name" value="NAD(P)-binding Rossmann-fold domains"/>
    <property type="match status" value="1"/>
</dbReference>
<feature type="binding site" evidence="15">
    <location>
        <begin position="177"/>
        <end position="178"/>
    </location>
    <ligand>
        <name>NADP(+)</name>
        <dbReference type="ChEBI" id="CHEBI:58349"/>
    </ligand>
</feature>
<dbReference type="CDD" id="cd02316">
    <property type="entry name" value="VcASADH2_like_N"/>
    <property type="match status" value="1"/>
</dbReference>
<evidence type="ECO:0000313" key="19">
    <source>
        <dbReference type="Proteomes" id="UP000000719"/>
    </source>
</evidence>
<comment type="subunit">
    <text evidence="5 15">Homodimer.</text>
</comment>
<dbReference type="UniPathway" id="UPA00050">
    <property type="reaction ID" value="UER00463"/>
</dbReference>
<proteinExistence type="inferred from homology"/>
<dbReference type="Proteomes" id="UP000000719">
    <property type="component" value="Chromosome"/>
</dbReference>
<dbReference type="EC" id="1.2.1.11" evidence="6 15"/>
<dbReference type="Pfam" id="PF02774">
    <property type="entry name" value="Semialdhyde_dhC"/>
    <property type="match status" value="1"/>
</dbReference>
<dbReference type="Pfam" id="PF01118">
    <property type="entry name" value="Semialdhyde_dh"/>
    <property type="match status" value="1"/>
</dbReference>
<feature type="domain" description="Semialdehyde dehydrogenase NAD-binding" evidence="17">
    <location>
        <begin position="23"/>
        <end position="138"/>
    </location>
</feature>
<evidence type="ECO:0000256" key="14">
    <source>
        <dbReference type="ARBA" id="ARBA00047891"/>
    </source>
</evidence>
<dbReference type="PANTHER" id="PTHR46278">
    <property type="entry name" value="DEHYDROGENASE, PUTATIVE-RELATED"/>
    <property type="match status" value="1"/>
</dbReference>
<dbReference type="InterPro" id="IPR012280">
    <property type="entry name" value="Semialdhyde_DH_dimer_dom"/>
</dbReference>
<evidence type="ECO:0000256" key="10">
    <source>
        <dbReference type="ARBA" id="ARBA00022915"/>
    </source>
</evidence>
<comment type="pathway">
    <text evidence="3 15">Amino-acid biosynthesis; L-threonine biosynthesis; L-threonine from L-aspartate: step 2/5.</text>
</comment>
<evidence type="ECO:0000259" key="17">
    <source>
        <dbReference type="SMART" id="SM00859"/>
    </source>
</evidence>
<evidence type="ECO:0000256" key="9">
    <source>
        <dbReference type="ARBA" id="ARBA00022857"/>
    </source>
</evidence>
<feature type="active site" description="Proton acceptor" evidence="15 16">
    <location>
        <position position="260"/>
    </location>
</feature>
<comment type="caution">
    <text evidence="15">Lacks conserved residue(s) required for the propagation of feature annotation.</text>
</comment>
<evidence type="ECO:0000256" key="13">
    <source>
        <dbReference type="ARBA" id="ARBA00023167"/>
    </source>
</evidence>
<gene>
    <name evidence="15" type="primary">asd</name>
    <name evidence="18" type="ordered locus">Hore_08670</name>
</gene>
<dbReference type="GO" id="GO:0004073">
    <property type="term" value="F:aspartate-semialdehyde dehydrogenase activity"/>
    <property type="evidence" value="ECO:0007669"/>
    <property type="project" value="UniProtKB-UniRule"/>
</dbReference>
<dbReference type="GO" id="GO:0009088">
    <property type="term" value="P:threonine biosynthetic process"/>
    <property type="evidence" value="ECO:0007669"/>
    <property type="project" value="UniProtKB-UniRule"/>
</dbReference>
<evidence type="ECO:0000256" key="12">
    <source>
        <dbReference type="ARBA" id="ARBA00023154"/>
    </source>
</evidence>
<feature type="binding site" evidence="15">
    <location>
        <position position="174"/>
    </location>
    <ligand>
        <name>substrate</name>
    </ligand>
</feature>
<comment type="catalytic activity">
    <reaction evidence="14 15">
        <text>L-aspartate 4-semialdehyde + phosphate + NADP(+) = 4-phospho-L-aspartate + NADPH + H(+)</text>
        <dbReference type="Rhea" id="RHEA:24284"/>
        <dbReference type="ChEBI" id="CHEBI:15378"/>
        <dbReference type="ChEBI" id="CHEBI:43474"/>
        <dbReference type="ChEBI" id="CHEBI:57535"/>
        <dbReference type="ChEBI" id="CHEBI:57783"/>
        <dbReference type="ChEBI" id="CHEBI:58349"/>
        <dbReference type="ChEBI" id="CHEBI:537519"/>
        <dbReference type="EC" id="1.2.1.11"/>
    </reaction>
</comment>
<feature type="binding site" evidence="15">
    <location>
        <position position="253"/>
    </location>
    <ligand>
        <name>substrate</name>
    </ligand>
</feature>
<keyword evidence="11 15" id="KW-0560">Oxidoreductase</keyword>
<feature type="binding site" evidence="15">
    <location>
        <position position="333"/>
    </location>
    <ligand>
        <name>NADP(+)</name>
        <dbReference type="ChEBI" id="CHEBI:58349"/>
    </ligand>
</feature>
<keyword evidence="8 15" id="KW-0791">Threonine biosynthesis</keyword>
<evidence type="ECO:0000256" key="11">
    <source>
        <dbReference type="ARBA" id="ARBA00023002"/>
    </source>
</evidence>
<dbReference type="GO" id="GO:0009089">
    <property type="term" value="P:lysine biosynthetic process via diaminopimelate"/>
    <property type="evidence" value="ECO:0007669"/>
    <property type="project" value="UniProtKB-UniRule"/>
</dbReference>
<comment type="pathway">
    <text evidence="1 15">Amino-acid biosynthesis; L-methionine biosynthesis via de novo pathway; L-homoserine from L-aspartate: step 2/3.</text>
</comment>
<keyword evidence="10 15" id="KW-0220">Diaminopimelate biosynthesis</keyword>
<evidence type="ECO:0000256" key="16">
    <source>
        <dbReference type="PIRSR" id="PIRSR000148-1"/>
    </source>
</evidence>
<keyword evidence="13 15" id="KW-0486">Methionine biosynthesis</keyword>
<dbReference type="HOGENOM" id="CLU_049966_0_1_9"/>
<keyword evidence="12 15" id="KW-0457">Lysine biosynthesis</keyword>
<accession>B8CWF4</accession>
<dbReference type="eggNOG" id="COG0136">
    <property type="taxonomic scope" value="Bacteria"/>
</dbReference>
<dbReference type="GO" id="GO:0019877">
    <property type="term" value="P:diaminopimelate biosynthetic process"/>
    <property type="evidence" value="ECO:0007669"/>
    <property type="project" value="UniProtKB-UniRule"/>
</dbReference>
<evidence type="ECO:0000256" key="4">
    <source>
        <dbReference type="ARBA" id="ARBA00010584"/>
    </source>
</evidence>
<evidence type="ECO:0000256" key="3">
    <source>
        <dbReference type="ARBA" id="ARBA00005097"/>
    </source>
</evidence>
<feature type="binding site" evidence="15">
    <location>
        <begin position="30"/>
        <end position="33"/>
    </location>
    <ligand>
        <name>NADP(+)</name>
        <dbReference type="ChEBI" id="CHEBI:58349"/>
    </ligand>
</feature>
<dbReference type="HAMAP" id="MF_02121">
    <property type="entry name" value="ASADH"/>
    <property type="match status" value="1"/>
</dbReference>
<keyword evidence="19" id="KW-1185">Reference proteome</keyword>
<dbReference type="SUPFAM" id="SSF55347">
    <property type="entry name" value="Glyceraldehyde-3-phosphate dehydrogenase-like, C-terminal domain"/>
    <property type="match status" value="1"/>
</dbReference>
<evidence type="ECO:0000256" key="6">
    <source>
        <dbReference type="ARBA" id="ARBA00013120"/>
    </source>
</evidence>
<dbReference type="InterPro" id="IPR005986">
    <property type="entry name" value="Asp_semialdehyde_DH_beta"/>
</dbReference>
<comment type="pathway">
    <text evidence="2 15">Amino-acid biosynthesis; L-lysine biosynthesis via DAP pathway; (S)-tetrahydrodipicolinate from L-aspartate: step 2/4.</text>
</comment>
<evidence type="ECO:0000256" key="5">
    <source>
        <dbReference type="ARBA" id="ARBA00011738"/>
    </source>
</evidence>
<dbReference type="GO" id="GO:0071266">
    <property type="term" value="P:'de novo' L-methionine biosynthetic process"/>
    <property type="evidence" value="ECO:0007669"/>
    <property type="project" value="UniProtKB-UniRule"/>
</dbReference>
<dbReference type="PANTHER" id="PTHR46278:SF2">
    <property type="entry name" value="ASPARTATE-SEMIALDEHYDE DEHYDROGENASE"/>
    <property type="match status" value="1"/>
</dbReference>
<dbReference type="NCBIfam" id="NF011456">
    <property type="entry name" value="PRK14874.1"/>
    <property type="match status" value="1"/>
</dbReference>
<dbReference type="Gene3D" id="3.30.360.10">
    <property type="entry name" value="Dihydrodipicolinate Reductase, domain 2"/>
    <property type="match status" value="1"/>
</dbReference>
<evidence type="ECO:0000313" key="18">
    <source>
        <dbReference type="EMBL" id="ACL69623.1"/>
    </source>
</evidence>
<dbReference type="UniPathway" id="UPA00034">
    <property type="reaction ID" value="UER00016"/>
</dbReference>
<dbReference type="GO" id="GO:0051287">
    <property type="term" value="F:NAD binding"/>
    <property type="evidence" value="ECO:0007669"/>
    <property type="project" value="InterPro"/>
</dbReference>
<reference evidence="18 19" key="1">
    <citation type="journal article" date="2009" name="PLoS ONE">
        <title>Genome analysis of the anaerobic thermohalophilic bacterium Halothermothrix orenii.</title>
        <authorList>
            <person name="Mavromatis K."/>
            <person name="Ivanova N."/>
            <person name="Anderson I."/>
            <person name="Lykidis A."/>
            <person name="Hooper S.D."/>
            <person name="Sun H."/>
            <person name="Kunin V."/>
            <person name="Lapidus A."/>
            <person name="Hugenholtz P."/>
            <person name="Patel B."/>
            <person name="Kyrpides N.C."/>
        </authorList>
    </citation>
    <scope>NUCLEOTIDE SEQUENCE [LARGE SCALE GENOMIC DNA]</scope>
    <source>
        <strain evidence="19">H 168 / OCM 544 / DSM 9562</strain>
    </source>
</reference>
<sequence length="351" mass="38853">MNNYGKMNIVIFELEGSNLSSYNIAVVGATGAVGREMVKVLEQRNFPVNKLKLLATERSAGTRINFKGETIEVQVTREGVFKDVDIALFSAGSGPSKKIAPLAVKEGAVVIDNSNAFRMDKRVPLVVPEINPEKIFEHEGIIANPNCSTIQMVVALKPIYDTVGIERIIVSTYQAVSGTGKKAIEELKKQVKEYIKGKDIESSVYPYQIAFNVLPHIDIFKENGYTQEEMKMVNETRKILNDPDLKVSATAARVPVFYGHSESVNVQTKEKITVDEAKRILNKASGIKVVDEPGRLLYPLPLMSEDDDNVLVGRIREDLSHELGLNMWIVANNLRKGAALNAVQIAEELIK</sequence>
<feature type="binding site" evidence="15">
    <location>
        <begin position="58"/>
        <end position="59"/>
    </location>
    <ligand>
        <name>NADP(+)</name>
        <dbReference type="ChEBI" id="CHEBI:58349"/>
    </ligand>
</feature>
<evidence type="ECO:0000256" key="15">
    <source>
        <dbReference type="HAMAP-Rule" id="MF_02121"/>
    </source>
</evidence>
<dbReference type="UniPathway" id="UPA00051">
    <property type="reaction ID" value="UER00464"/>
</dbReference>
<dbReference type="InterPro" id="IPR012080">
    <property type="entry name" value="Asp_semialdehyde_DH"/>
</dbReference>
<evidence type="ECO:0000256" key="1">
    <source>
        <dbReference type="ARBA" id="ARBA00005021"/>
    </source>
</evidence>
<comment type="similarity">
    <text evidence="4 15">Belongs to the aspartate-semialdehyde dehydrogenase family.</text>
</comment>
<dbReference type="AlphaFoldDB" id="B8CWF4"/>
<dbReference type="GO" id="GO:0046983">
    <property type="term" value="F:protein dimerization activity"/>
    <property type="evidence" value="ECO:0007669"/>
    <property type="project" value="InterPro"/>
</dbReference>
<dbReference type="Gene3D" id="3.40.50.720">
    <property type="entry name" value="NAD(P)-binding Rossmann-like Domain"/>
    <property type="match status" value="1"/>
</dbReference>
<keyword evidence="7 15" id="KW-0028">Amino-acid biosynthesis</keyword>
<dbReference type="InterPro" id="IPR036291">
    <property type="entry name" value="NAD(P)-bd_dom_sf"/>
</dbReference>